<dbReference type="PROSITE" id="PS51754">
    <property type="entry name" value="OVATE"/>
    <property type="match status" value="1"/>
</dbReference>
<dbReference type="EMBL" id="JACMSC010000001">
    <property type="protein sequence ID" value="KAG6535062.1"/>
    <property type="molecule type" value="Genomic_DNA"/>
</dbReference>
<dbReference type="CDD" id="cd10017">
    <property type="entry name" value="B3_DNA"/>
    <property type="match status" value="1"/>
</dbReference>
<evidence type="ECO:0000259" key="7">
    <source>
        <dbReference type="PROSITE" id="PS50863"/>
    </source>
</evidence>
<dbReference type="GO" id="GO:0005634">
    <property type="term" value="C:nucleus"/>
    <property type="evidence" value="ECO:0007669"/>
    <property type="project" value="UniProtKB-SubCell"/>
</dbReference>
<organism evidence="9 10">
    <name type="scientific">Zingiber officinale</name>
    <name type="common">Ginger</name>
    <name type="synonym">Amomum zingiber</name>
    <dbReference type="NCBI Taxonomy" id="94328"/>
    <lineage>
        <taxon>Eukaryota</taxon>
        <taxon>Viridiplantae</taxon>
        <taxon>Streptophyta</taxon>
        <taxon>Embryophyta</taxon>
        <taxon>Tracheophyta</taxon>
        <taxon>Spermatophyta</taxon>
        <taxon>Magnoliopsida</taxon>
        <taxon>Liliopsida</taxon>
        <taxon>Zingiberales</taxon>
        <taxon>Zingiberaceae</taxon>
        <taxon>Zingiber</taxon>
    </lineage>
</organism>
<dbReference type="Pfam" id="PF04844">
    <property type="entry name" value="Ovate"/>
    <property type="match status" value="1"/>
</dbReference>
<gene>
    <name evidence="9" type="ORF">ZIOFF_000016</name>
</gene>
<evidence type="ECO:0000256" key="6">
    <source>
        <dbReference type="ARBA" id="ARBA00023242"/>
    </source>
</evidence>
<dbReference type="GO" id="GO:0003700">
    <property type="term" value="F:DNA-binding transcription factor activity"/>
    <property type="evidence" value="ECO:0007669"/>
    <property type="project" value="InterPro"/>
</dbReference>
<name>A0A8J5HWX2_ZINOF</name>
<evidence type="ECO:0000256" key="5">
    <source>
        <dbReference type="ARBA" id="ARBA00023163"/>
    </source>
</evidence>
<dbReference type="Pfam" id="PF02362">
    <property type="entry name" value="B3"/>
    <property type="match status" value="1"/>
</dbReference>
<evidence type="ECO:0000256" key="3">
    <source>
        <dbReference type="ARBA" id="ARBA00023015"/>
    </source>
</evidence>
<dbReference type="AlphaFoldDB" id="A0A8J5HWX2"/>
<evidence type="ECO:0000256" key="4">
    <source>
        <dbReference type="ARBA" id="ARBA00023125"/>
    </source>
</evidence>
<protein>
    <recommendedName>
        <fullName evidence="11">Transcription repressor</fullName>
    </recommendedName>
</protein>
<dbReference type="NCBIfam" id="TIGR01568">
    <property type="entry name" value="A_thal_3678"/>
    <property type="match status" value="1"/>
</dbReference>
<comment type="subcellular location">
    <subcellularLocation>
        <location evidence="1">Nucleus</location>
    </subcellularLocation>
</comment>
<dbReference type="InterPro" id="IPR015300">
    <property type="entry name" value="DNA-bd_pseudobarrel_sf"/>
</dbReference>
<evidence type="ECO:0000256" key="1">
    <source>
        <dbReference type="ARBA" id="ARBA00004123"/>
    </source>
</evidence>
<keyword evidence="3" id="KW-0805">Transcription regulation</keyword>
<keyword evidence="4" id="KW-0238">DNA-binding</keyword>
<accession>A0A8J5HWX2</accession>
<dbReference type="SUPFAM" id="SSF101936">
    <property type="entry name" value="DNA-binding pseudobarrel domain"/>
    <property type="match status" value="1"/>
</dbReference>
<dbReference type="PROSITE" id="PS50863">
    <property type="entry name" value="B3"/>
    <property type="match status" value="1"/>
</dbReference>
<dbReference type="Proteomes" id="UP000734854">
    <property type="component" value="Unassembled WGS sequence"/>
</dbReference>
<keyword evidence="10" id="KW-1185">Reference proteome</keyword>
<evidence type="ECO:0000313" key="10">
    <source>
        <dbReference type="Proteomes" id="UP000734854"/>
    </source>
</evidence>
<dbReference type="PANTHER" id="PTHR31140">
    <property type="entry name" value="B3 DOMAIN-CONTAINING TRANSCRIPTION FACTOR ABI3"/>
    <property type="match status" value="1"/>
</dbReference>
<dbReference type="PANTHER" id="PTHR31140:SF70">
    <property type="entry name" value="B3 DOMAIN-CONTAINING PROTEIN OS11G0156000"/>
    <property type="match status" value="1"/>
</dbReference>
<evidence type="ECO:0000313" key="9">
    <source>
        <dbReference type="EMBL" id="KAG6535062.1"/>
    </source>
</evidence>
<dbReference type="SMART" id="SM01019">
    <property type="entry name" value="B3"/>
    <property type="match status" value="1"/>
</dbReference>
<keyword evidence="6" id="KW-0539">Nucleus</keyword>
<dbReference type="InterPro" id="IPR044800">
    <property type="entry name" value="LEC2-like"/>
</dbReference>
<dbReference type="GO" id="GO:0003677">
    <property type="term" value="F:DNA binding"/>
    <property type="evidence" value="ECO:0007669"/>
    <property type="project" value="UniProtKB-KW"/>
</dbReference>
<feature type="domain" description="TF-B3" evidence="7">
    <location>
        <begin position="27"/>
        <end position="128"/>
    </location>
</feature>
<evidence type="ECO:0000259" key="8">
    <source>
        <dbReference type="PROSITE" id="PS51754"/>
    </source>
</evidence>
<dbReference type="InterPro" id="IPR003340">
    <property type="entry name" value="B3_DNA-bd"/>
</dbReference>
<keyword evidence="2" id="KW-0678">Repressor</keyword>
<comment type="caution">
    <text evidence="9">The sequence shown here is derived from an EMBL/GenBank/DDBJ whole genome shotgun (WGS) entry which is preliminary data.</text>
</comment>
<evidence type="ECO:0000256" key="2">
    <source>
        <dbReference type="ARBA" id="ARBA00022491"/>
    </source>
</evidence>
<sequence>MAFTDSDSSLTMSDQRYYYSCERVRMFEKLLTPSDVGKLNRLVIPKQHAEKYFPLGVEAAEGGRVISFVDESGDKLWQFRYSHWASSQSYVLTRGWSRFVKEKKLDAGDVVQFERRGGRLYIGCRRRTGGDGSLLAAVHDTSIPIATPLLHGRWLSCATPKTESFRHAPCTVNSSSFDSDDSCFTRSSPESFSTISEFSIGASPERVLPGLRSSDRLFFEPSCGAGTWSTPEEGAKATEAPPLEGAVVVALETEDPYRDFRRSMEEMVAAHGVRDRSKLLELLVWYLRVNGEKTHGLIVRAFADILAGVDPPQFPCSSIASKSLEMEGKEEEGSGSS</sequence>
<keyword evidence="5" id="KW-0804">Transcription</keyword>
<dbReference type="InterPro" id="IPR006458">
    <property type="entry name" value="Ovate_C"/>
</dbReference>
<dbReference type="Gene3D" id="2.40.330.10">
    <property type="entry name" value="DNA-binding pseudobarrel domain"/>
    <property type="match status" value="1"/>
</dbReference>
<feature type="domain" description="OVATE" evidence="8">
    <location>
        <begin position="249"/>
        <end position="308"/>
    </location>
</feature>
<reference evidence="9 10" key="1">
    <citation type="submission" date="2020-08" db="EMBL/GenBank/DDBJ databases">
        <title>Plant Genome Project.</title>
        <authorList>
            <person name="Zhang R.-G."/>
        </authorList>
    </citation>
    <scope>NUCLEOTIDE SEQUENCE [LARGE SCALE GENOMIC DNA]</scope>
    <source>
        <tissue evidence="9">Rhizome</tissue>
    </source>
</reference>
<evidence type="ECO:0008006" key="11">
    <source>
        <dbReference type="Google" id="ProtNLM"/>
    </source>
</evidence>
<proteinExistence type="predicted"/>